<dbReference type="Proteomes" id="UP000515126">
    <property type="component" value="Chromosome 4"/>
</dbReference>
<dbReference type="GO" id="GO:0005737">
    <property type="term" value="C:cytoplasm"/>
    <property type="evidence" value="ECO:0007669"/>
    <property type="project" value="TreeGrafter"/>
</dbReference>
<dbReference type="InterPro" id="IPR029159">
    <property type="entry name" value="CA109-like"/>
</dbReference>
<proteinExistence type="predicted"/>
<dbReference type="GeneID" id="110292949"/>
<reference evidence="2" key="1">
    <citation type="submission" date="2025-08" db="UniProtKB">
        <authorList>
            <consortium name="RefSeq"/>
        </authorList>
    </citation>
    <scope>IDENTIFICATION</scope>
</reference>
<organism evidence="1 2">
    <name type="scientific">Mus caroli</name>
    <name type="common">Ryukyu mouse</name>
    <name type="synonym">Ricefield mouse</name>
    <dbReference type="NCBI Taxonomy" id="10089"/>
    <lineage>
        <taxon>Eukaryota</taxon>
        <taxon>Metazoa</taxon>
        <taxon>Chordata</taxon>
        <taxon>Craniata</taxon>
        <taxon>Vertebrata</taxon>
        <taxon>Euteleostomi</taxon>
        <taxon>Mammalia</taxon>
        <taxon>Eutheria</taxon>
        <taxon>Euarchontoglires</taxon>
        <taxon>Glires</taxon>
        <taxon>Rodentia</taxon>
        <taxon>Myomorpha</taxon>
        <taxon>Muroidea</taxon>
        <taxon>Muridae</taxon>
        <taxon>Murinae</taxon>
        <taxon>Mus</taxon>
        <taxon>Mus</taxon>
    </lineage>
</organism>
<dbReference type="AlphaFoldDB" id="A0A6P7QWF8"/>
<dbReference type="PANTHER" id="PTHR16234">
    <property type="entry name" value="SIMILAR TO HYPOTHETICAL PROTEIN FLJ20508"/>
    <property type="match status" value="1"/>
</dbReference>
<dbReference type="PANTHER" id="PTHR16234:SF5">
    <property type="entry name" value="AFG2-INTERACTING RIBOSOME MATURATION FACTOR"/>
    <property type="match status" value="1"/>
</dbReference>
<evidence type="ECO:0000313" key="2">
    <source>
        <dbReference type="RefSeq" id="XP_029332672.1"/>
    </source>
</evidence>
<dbReference type="CTD" id="54955"/>
<dbReference type="GO" id="GO:0005634">
    <property type="term" value="C:nucleus"/>
    <property type="evidence" value="ECO:0007669"/>
    <property type="project" value="TreeGrafter"/>
</dbReference>
<protein>
    <submittedName>
        <fullName evidence="2">Uncharacterized protein C1orf109 homolog</fullName>
    </submittedName>
</protein>
<evidence type="ECO:0000313" key="1">
    <source>
        <dbReference type="Proteomes" id="UP000515126"/>
    </source>
</evidence>
<dbReference type="KEGG" id="mcal:110292949"/>
<accession>A0A6P7QWF8</accession>
<name>A0A6P7QWF8_MUSCR</name>
<gene>
    <name evidence="2" type="primary">C4H1orf109</name>
</gene>
<dbReference type="Pfam" id="PF15011">
    <property type="entry name" value="CA109-like"/>
    <property type="match status" value="1"/>
</dbReference>
<keyword evidence="1" id="KW-1185">Reference proteome</keyword>
<sequence length="242" mass="27174">MGFLVRFLEHGRFTAGRKKGCSQLTMALVQPLLVVQEALRKCFPVVEEQQALWQSTLQDCSPLLSSLSNLAEQLQAAQSLRFEDVPALRPFPDLQERLRRKQLEAGDVVLDKLAERLATLLKVRNTISSHVEQVFQAYEQHAAVLDIDTVLRPSVVSPSVADMLEWLQDIDRHYGSSYLKRKYLLSSIHWGDLASIQALPKAWDQISEDECQTLVSDVLVSVSFFLEEPGGCAASGDLEHRS</sequence>
<dbReference type="RefSeq" id="XP_029332672.1">
    <property type="nucleotide sequence ID" value="XM_029476812.1"/>
</dbReference>